<gene>
    <name evidence="1" type="ORF">RFULGI_LOCUS16810</name>
</gene>
<protein>
    <submittedName>
        <fullName evidence="1">7055_t:CDS:1</fullName>
    </submittedName>
</protein>
<comment type="caution">
    <text evidence="1">The sequence shown here is derived from an EMBL/GenBank/DDBJ whole genome shotgun (WGS) entry which is preliminary data.</text>
</comment>
<proteinExistence type="predicted"/>
<dbReference type="Proteomes" id="UP000789396">
    <property type="component" value="Unassembled WGS sequence"/>
</dbReference>
<evidence type="ECO:0000313" key="2">
    <source>
        <dbReference type="Proteomes" id="UP000789396"/>
    </source>
</evidence>
<sequence>IPILDINSETALLKIFLLNNLRVGRVILELRYLKAANES</sequence>
<accession>A0A9N9JTY3</accession>
<reference evidence="1" key="1">
    <citation type="submission" date="2021-06" db="EMBL/GenBank/DDBJ databases">
        <authorList>
            <person name="Kallberg Y."/>
            <person name="Tangrot J."/>
            <person name="Rosling A."/>
        </authorList>
    </citation>
    <scope>NUCLEOTIDE SEQUENCE</scope>
    <source>
        <strain evidence="1">IN212</strain>
    </source>
</reference>
<feature type="non-terminal residue" evidence="1">
    <location>
        <position position="39"/>
    </location>
</feature>
<dbReference type="EMBL" id="CAJVPZ010062090">
    <property type="protein sequence ID" value="CAG8791745.1"/>
    <property type="molecule type" value="Genomic_DNA"/>
</dbReference>
<keyword evidence="2" id="KW-1185">Reference proteome</keyword>
<name>A0A9N9JTY3_9GLOM</name>
<organism evidence="1 2">
    <name type="scientific">Racocetra fulgida</name>
    <dbReference type="NCBI Taxonomy" id="60492"/>
    <lineage>
        <taxon>Eukaryota</taxon>
        <taxon>Fungi</taxon>
        <taxon>Fungi incertae sedis</taxon>
        <taxon>Mucoromycota</taxon>
        <taxon>Glomeromycotina</taxon>
        <taxon>Glomeromycetes</taxon>
        <taxon>Diversisporales</taxon>
        <taxon>Gigasporaceae</taxon>
        <taxon>Racocetra</taxon>
    </lineage>
</organism>
<dbReference type="AlphaFoldDB" id="A0A9N9JTY3"/>
<feature type="non-terminal residue" evidence="1">
    <location>
        <position position="1"/>
    </location>
</feature>
<evidence type="ECO:0000313" key="1">
    <source>
        <dbReference type="EMBL" id="CAG8791745.1"/>
    </source>
</evidence>